<proteinExistence type="predicted"/>
<sequence>MTKEGRTLAIIQETLHDDVFIKILTLKKNRKKETTKKVGKISSHHVVTEKRNNEKGWKNKFPPCCHCKKNNHTENFCWSRPNIKCRVYNQFGHMEKVCKNKTNPYEHQVQITKHEKQLEKHLFAATSYSMSKSKEA</sequence>
<dbReference type="InterPro" id="IPR036875">
    <property type="entry name" value="Znf_CCHC_sf"/>
</dbReference>
<organism evidence="1 2">
    <name type="scientific">Cajanus cajan</name>
    <name type="common">Pigeon pea</name>
    <name type="synonym">Cajanus indicus</name>
    <dbReference type="NCBI Taxonomy" id="3821"/>
    <lineage>
        <taxon>Eukaryota</taxon>
        <taxon>Viridiplantae</taxon>
        <taxon>Streptophyta</taxon>
        <taxon>Embryophyta</taxon>
        <taxon>Tracheophyta</taxon>
        <taxon>Spermatophyta</taxon>
        <taxon>Magnoliopsida</taxon>
        <taxon>eudicotyledons</taxon>
        <taxon>Gunneridae</taxon>
        <taxon>Pentapetalae</taxon>
        <taxon>rosids</taxon>
        <taxon>fabids</taxon>
        <taxon>Fabales</taxon>
        <taxon>Fabaceae</taxon>
        <taxon>Papilionoideae</taxon>
        <taxon>50 kb inversion clade</taxon>
        <taxon>NPAAA clade</taxon>
        <taxon>indigoferoid/millettioid clade</taxon>
        <taxon>Phaseoleae</taxon>
        <taxon>Cajanus</taxon>
    </lineage>
</organism>
<evidence type="ECO:0000313" key="1">
    <source>
        <dbReference type="EMBL" id="KYP33438.1"/>
    </source>
</evidence>
<accession>A0A151QSZ0</accession>
<reference evidence="1" key="1">
    <citation type="journal article" date="2012" name="Nat. Biotechnol.">
        <title>Draft genome sequence of pigeonpea (Cajanus cajan), an orphan legume crop of resource-poor farmers.</title>
        <authorList>
            <person name="Varshney R.K."/>
            <person name="Chen W."/>
            <person name="Li Y."/>
            <person name="Bharti A.K."/>
            <person name="Saxena R.K."/>
            <person name="Schlueter J.A."/>
            <person name="Donoghue M.T."/>
            <person name="Azam S."/>
            <person name="Fan G."/>
            <person name="Whaley A.M."/>
            <person name="Farmer A.D."/>
            <person name="Sheridan J."/>
            <person name="Iwata A."/>
            <person name="Tuteja R."/>
            <person name="Penmetsa R.V."/>
            <person name="Wu W."/>
            <person name="Upadhyaya H.D."/>
            <person name="Yang S.P."/>
            <person name="Shah T."/>
            <person name="Saxena K.B."/>
            <person name="Michael T."/>
            <person name="McCombie W.R."/>
            <person name="Yang B."/>
            <person name="Zhang G."/>
            <person name="Yang H."/>
            <person name="Wang J."/>
            <person name="Spillane C."/>
            <person name="Cook D.R."/>
            <person name="May G.D."/>
            <person name="Xu X."/>
            <person name="Jackson S.A."/>
        </authorList>
    </citation>
    <scope>NUCLEOTIDE SEQUENCE [LARGE SCALE GENOMIC DNA]</scope>
</reference>
<evidence type="ECO:0000313" key="2">
    <source>
        <dbReference type="Proteomes" id="UP000075243"/>
    </source>
</evidence>
<protein>
    <recommendedName>
        <fullName evidence="3">Retrovirus-related Pol polyprotein from transposon TNT 1-94</fullName>
    </recommendedName>
</protein>
<dbReference type="GO" id="GO:0008270">
    <property type="term" value="F:zinc ion binding"/>
    <property type="evidence" value="ECO:0007669"/>
    <property type="project" value="InterPro"/>
</dbReference>
<dbReference type="SUPFAM" id="SSF57756">
    <property type="entry name" value="Retrovirus zinc finger-like domains"/>
    <property type="match status" value="1"/>
</dbReference>
<dbReference type="GO" id="GO:0003676">
    <property type="term" value="F:nucleic acid binding"/>
    <property type="evidence" value="ECO:0007669"/>
    <property type="project" value="InterPro"/>
</dbReference>
<keyword evidence="2" id="KW-1185">Reference proteome</keyword>
<dbReference type="Gramene" id="C.cajan_42742.t">
    <property type="protein sequence ID" value="C.cajan_42742.t"/>
    <property type="gene ID" value="C.cajan_42742"/>
</dbReference>
<evidence type="ECO:0008006" key="3">
    <source>
        <dbReference type="Google" id="ProtNLM"/>
    </source>
</evidence>
<gene>
    <name evidence="1" type="ORF">KK1_045707</name>
</gene>
<dbReference type="EMBL" id="KQ484886">
    <property type="protein sequence ID" value="KYP33438.1"/>
    <property type="molecule type" value="Genomic_DNA"/>
</dbReference>
<name>A0A151QSZ0_CAJCA</name>
<dbReference type="AlphaFoldDB" id="A0A151QSZ0"/>
<dbReference type="Proteomes" id="UP000075243">
    <property type="component" value="Unassembled WGS sequence"/>
</dbReference>